<comment type="caution">
    <text evidence="2">The sequence shown here is derived from an EMBL/GenBank/DDBJ whole genome shotgun (WGS) entry which is preliminary data.</text>
</comment>
<protein>
    <submittedName>
        <fullName evidence="2">Uncharacterized protein</fullName>
    </submittedName>
</protein>
<feature type="compositionally biased region" description="Basic and acidic residues" evidence="1">
    <location>
        <begin position="22"/>
        <end position="35"/>
    </location>
</feature>
<evidence type="ECO:0000256" key="1">
    <source>
        <dbReference type="SAM" id="MobiDB-lite"/>
    </source>
</evidence>
<gene>
    <name evidence="2" type="ORF">V6N12_029759</name>
</gene>
<proteinExistence type="predicted"/>
<evidence type="ECO:0000313" key="2">
    <source>
        <dbReference type="EMBL" id="KAK8524908.1"/>
    </source>
</evidence>
<feature type="region of interest" description="Disordered" evidence="1">
    <location>
        <begin position="20"/>
        <end position="54"/>
    </location>
</feature>
<reference evidence="2 3" key="1">
    <citation type="journal article" date="2024" name="G3 (Bethesda)">
        <title>Genome assembly of Hibiscus sabdariffa L. provides insights into metabolisms of medicinal natural products.</title>
        <authorList>
            <person name="Kim T."/>
        </authorList>
    </citation>
    <scope>NUCLEOTIDE SEQUENCE [LARGE SCALE GENOMIC DNA]</scope>
    <source>
        <strain evidence="2">TK-2024</strain>
        <tissue evidence="2">Old leaves</tissue>
    </source>
</reference>
<evidence type="ECO:0000313" key="3">
    <source>
        <dbReference type="Proteomes" id="UP001472677"/>
    </source>
</evidence>
<organism evidence="2 3">
    <name type="scientific">Hibiscus sabdariffa</name>
    <name type="common">roselle</name>
    <dbReference type="NCBI Taxonomy" id="183260"/>
    <lineage>
        <taxon>Eukaryota</taxon>
        <taxon>Viridiplantae</taxon>
        <taxon>Streptophyta</taxon>
        <taxon>Embryophyta</taxon>
        <taxon>Tracheophyta</taxon>
        <taxon>Spermatophyta</taxon>
        <taxon>Magnoliopsida</taxon>
        <taxon>eudicotyledons</taxon>
        <taxon>Gunneridae</taxon>
        <taxon>Pentapetalae</taxon>
        <taxon>rosids</taxon>
        <taxon>malvids</taxon>
        <taxon>Malvales</taxon>
        <taxon>Malvaceae</taxon>
        <taxon>Malvoideae</taxon>
        <taxon>Hibiscus</taxon>
    </lineage>
</organism>
<dbReference type="EMBL" id="JBBPBM010000041">
    <property type="protein sequence ID" value="KAK8524908.1"/>
    <property type="molecule type" value="Genomic_DNA"/>
</dbReference>
<name>A0ABR2CXU7_9ROSI</name>
<dbReference type="Proteomes" id="UP001472677">
    <property type="component" value="Unassembled WGS sequence"/>
</dbReference>
<keyword evidence="3" id="KW-1185">Reference proteome</keyword>
<accession>A0ABR2CXU7</accession>
<sequence length="89" mass="10366">MTKPNNKNFVSITKPSSCVRGGDARNDVRLTRSAEEESGLTRSRPWVDPQGQGRSHGVHFSIFDRVWHRQWQYWVWHRVARISSIPFSS</sequence>